<evidence type="ECO:0000313" key="9">
    <source>
        <dbReference type="Proteomes" id="UP001595953"/>
    </source>
</evidence>
<evidence type="ECO:0000256" key="5">
    <source>
        <dbReference type="ARBA" id="ARBA00023237"/>
    </source>
</evidence>
<name>A0ABV9N6G9_9FLAO</name>
<dbReference type="Proteomes" id="UP001595953">
    <property type="component" value="Unassembled WGS sequence"/>
</dbReference>
<comment type="subcellular location">
    <subcellularLocation>
        <location evidence="1">Cell outer membrane</location>
    </subcellularLocation>
</comment>
<keyword evidence="5" id="KW-0998">Cell outer membrane</keyword>
<organism evidence="8 9">
    <name type="scientific">Geojedonia litorea</name>
    <dbReference type="NCBI Taxonomy" id="1268269"/>
    <lineage>
        <taxon>Bacteria</taxon>
        <taxon>Pseudomonadati</taxon>
        <taxon>Bacteroidota</taxon>
        <taxon>Flavobacteriia</taxon>
        <taxon>Flavobacteriales</taxon>
        <taxon>Flavobacteriaceae</taxon>
        <taxon>Geojedonia</taxon>
    </lineage>
</organism>
<sequence length="535" mass="60880">MKNLEKYLRLNIKVALVCLLLSIFSCENYLQDELLSETSVDFIYNTPEGLELATVGLYDLNRRLYQSNALSNSGLPLVPQAKTDLVLPRAGEIAFMARQVTWGIDQTRHGTKQLAEFWKHYYRLIDRSNAVIKYAQDVNFDDENLKRRLIAEAKCFRANSYFTLYRQFNNIFITTEPTTPENAFERPQDKSSVEEIFALLNSDLNDAINDLDWTTSEIGRWTQASARHLKAKVAIWQKDYTEAAAQADAVINNGNYSLLPKTSDVFLNDMNHSENLFSIQYKDNAIGGGGTNQMNFQLIPQYDVVPGAKFSIENGGNGLGGLLMNDYLVNLLAEDPNDDRDDGSYYITLYRYNDAENLPPGKQIGDPITLYNRNSTNRNERLNFYRILNPGCVKFRQETADPSEANHISTIMIYRLAETYLIGAEAHMMLNNTSKALQYINAVRNRAKAASITAIDMKAISDERARELAFEGQRFYFLKRTGTFLSQLQQYAGDNKGDFDHARTAVQDYYVNWPIPIAELNLLGPNYPQNDGYPE</sequence>
<keyword evidence="4" id="KW-0472">Membrane</keyword>
<dbReference type="InterPro" id="IPR033985">
    <property type="entry name" value="SusD-like_N"/>
</dbReference>
<evidence type="ECO:0000259" key="6">
    <source>
        <dbReference type="Pfam" id="PF07980"/>
    </source>
</evidence>
<dbReference type="EMBL" id="JBHSGP010000014">
    <property type="protein sequence ID" value="MFC4723210.1"/>
    <property type="molecule type" value="Genomic_DNA"/>
</dbReference>
<evidence type="ECO:0000256" key="4">
    <source>
        <dbReference type="ARBA" id="ARBA00023136"/>
    </source>
</evidence>
<dbReference type="Pfam" id="PF07980">
    <property type="entry name" value="SusD_RagB"/>
    <property type="match status" value="1"/>
</dbReference>
<evidence type="ECO:0000256" key="3">
    <source>
        <dbReference type="ARBA" id="ARBA00022729"/>
    </source>
</evidence>
<dbReference type="Gene3D" id="1.25.40.390">
    <property type="match status" value="1"/>
</dbReference>
<gene>
    <name evidence="8" type="ORF">ACFO5O_12815</name>
</gene>
<evidence type="ECO:0000256" key="1">
    <source>
        <dbReference type="ARBA" id="ARBA00004442"/>
    </source>
</evidence>
<evidence type="ECO:0000256" key="2">
    <source>
        <dbReference type="ARBA" id="ARBA00006275"/>
    </source>
</evidence>
<dbReference type="RefSeq" id="WP_387964391.1">
    <property type="nucleotide sequence ID" value="NZ_JBHSGP010000014.1"/>
</dbReference>
<dbReference type="SUPFAM" id="SSF48452">
    <property type="entry name" value="TPR-like"/>
    <property type="match status" value="1"/>
</dbReference>
<keyword evidence="3" id="KW-0732">Signal</keyword>
<reference evidence="9" key="1">
    <citation type="journal article" date="2019" name="Int. J. Syst. Evol. Microbiol.">
        <title>The Global Catalogue of Microorganisms (GCM) 10K type strain sequencing project: providing services to taxonomists for standard genome sequencing and annotation.</title>
        <authorList>
            <consortium name="The Broad Institute Genomics Platform"/>
            <consortium name="The Broad Institute Genome Sequencing Center for Infectious Disease"/>
            <person name="Wu L."/>
            <person name="Ma J."/>
        </authorList>
    </citation>
    <scope>NUCLEOTIDE SEQUENCE [LARGE SCALE GENOMIC DNA]</scope>
    <source>
        <strain evidence="9">CCUG 63682</strain>
    </source>
</reference>
<comment type="caution">
    <text evidence="8">The sequence shown here is derived from an EMBL/GenBank/DDBJ whole genome shotgun (WGS) entry which is preliminary data.</text>
</comment>
<dbReference type="PROSITE" id="PS51257">
    <property type="entry name" value="PROKAR_LIPOPROTEIN"/>
    <property type="match status" value="1"/>
</dbReference>
<evidence type="ECO:0000313" key="8">
    <source>
        <dbReference type="EMBL" id="MFC4723210.1"/>
    </source>
</evidence>
<accession>A0ABV9N6G9</accession>
<feature type="domain" description="RagB/SusD" evidence="6">
    <location>
        <begin position="277"/>
        <end position="533"/>
    </location>
</feature>
<keyword evidence="9" id="KW-1185">Reference proteome</keyword>
<dbReference type="Pfam" id="PF14322">
    <property type="entry name" value="SusD-like_3"/>
    <property type="match status" value="1"/>
</dbReference>
<evidence type="ECO:0000259" key="7">
    <source>
        <dbReference type="Pfam" id="PF14322"/>
    </source>
</evidence>
<dbReference type="InterPro" id="IPR012944">
    <property type="entry name" value="SusD_RagB_dom"/>
</dbReference>
<protein>
    <submittedName>
        <fullName evidence="8">RagB/SusD family nutrient uptake outer membrane protein</fullName>
    </submittedName>
</protein>
<dbReference type="InterPro" id="IPR011990">
    <property type="entry name" value="TPR-like_helical_dom_sf"/>
</dbReference>
<proteinExistence type="inferred from homology"/>
<feature type="domain" description="SusD-like N-terminal" evidence="7">
    <location>
        <begin position="105"/>
        <end position="211"/>
    </location>
</feature>
<comment type="similarity">
    <text evidence="2">Belongs to the SusD family.</text>
</comment>